<dbReference type="EMBL" id="CP017921">
    <property type="protein sequence ID" value="APH38078.1"/>
    <property type="molecule type" value="Genomic_DNA"/>
</dbReference>
<feature type="transmembrane region" description="Helical" evidence="1">
    <location>
        <begin position="272"/>
        <end position="295"/>
    </location>
</feature>
<feature type="domain" description="Cytochrome c-type biogenesis protein CcmF C-terminal" evidence="2">
    <location>
        <begin position="5"/>
        <end position="293"/>
    </location>
</feature>
<feature type="transmembrane region" description="Helical" evidence="1">
    <location>
        <begin position="137"/>
        <end position="158"/>
    </location>
</feature>
<gene>
    <name evidence="3" type="ORF">BHR79_00335</name>
    <name evidence="4" type="ORF">EFE40_02470</name>
    <name evidence="5" type="ORF">SAMN04515625_1714</name>
</gene>
<dbReference type="GeneID" id="30582152"/>
<feature type="transmembrane region" description="Helical" evidence="1">
    <location>
        <begin position="80"/>
        <end position="98"/>
    </location>
</feature>
<dbReference type="AlphaFoldDB" id="A0A1L3PZN0"/>
<dbReference type="STRING" id="2177.BHR79_00335"/>
<sequence length="309" mass="33639">MDLQNLISRKNLIFVTVTAFGALAALITIGMLTPLVVQFLSGMQIGMDATYFNNRAAPIAGLLVILLCACLLVTHISSRYIGILLGSIVLLSVLMAVFSPTGKLLVDISIIPMLAVFAASLYRLVHVIRKRSGKSRFKGIGAHIIHIGILLVIFGTIFSSAMKVEDSAVVSIGEETSFEGIPYSVSVMGMDSSFEGTPYDNYPGSSYATDVGLIISKNGNEFDRGTVRYITDIKWRQTYTSTYINRAIMEEVFIAPKALDEKSGEVDLYLRVVPFISFLWAGIYIMLGGMLILLLGSTVLPDNENEVAT</sequence>
<dbReference type="Proteomes" id="UP000198669">
    <property type="component" value="Unassembled WGS sequence"/>
</dbReference>
<keyword evidence="1" id="KW-1133">Transmembrane helix</keyword>
<evidence type="ECO:0000256" key="1">
    <source>
        <dbReference type="SAM" id="Phobius"/>
    </source>
</evidence>
<protein>
    <submittedName>
        <fullName evidence="5">Cytochrome c-type biogenesis protein CcmF C-terminal</fullName>
    </submittedName>
</protein>
<dbReference type="Pfam" id="PF16327">
    <property type="entry name" value="CcmF_C"/>
    <property type="match status" value="1"/>
</dbReference>
<accession>A0A1L3PZN0</accession>
<organism evidence="3 6">
    <name type="scientific">Methanohalophilus halophilus</name>
    <dbReference type="NCBI Taxonomy" id="2177"/>
    <lineage>
        <taxon>Archaea</taxon>
        <taxon>Methanobacteriati</taxon>
        <taxon>Methanobacteriota</taxon>
        <taxon>Stenosarchaea group</taxon>
        <taxon>Methanomicrobia</taxon>
        <taxon>Methanosarcinales</taxon>
        <taxon>Methanosarcinaceae</taxon>
        <taxon>Methanohalophilus</taxon>
    </lineage>
</organism>
<evidence type="ECO:0000313" key="7">
    <source>
        <dbReference type="Proteomes" id="UP000198669"/>
    </source>
</evidence>
<dbReference type="Proteomes" id="UP000186879">
    <property type="component" value="Chromosome"/>
</dbReference>
<evidence type="ECO:0000313" key="6">
    <source>
        <dbReference type="Proteomes" id="UP000186879"/>
    </source>
</evidence>
<dbReference type="EMBL" id="FNMU01000005">
    <property type="protein sequence ID" value="SDW83949.1"/>
    <property type="molecule type" value="Genomic_DNA"/>
</dbReference>
<reference evidence="3 6" key="1">
    <citation type="submission" date="2016-10" db="EMBL/GenBank/DDBJ databases">
        <title>Methanohalophilus halophilus.</title>
        <authorList>
            <person name="L'haridon S."/>
        </authorList>
    </citation>
    <scope>NUCLEOTIDE SEQUENCE [LARGE SCALE GENOMIC DNA]</scope>
    <source>
        <strain evidence="3 6">Z-7982</strain>
    </source>
</reference>
<evidence type="ECO:0000313" key="5">
    <source>
        <dbReference type="EMBL" id="SDW83949.1"/>
    </source>
</evidence>
<evidence type="ECO:0000259" key="2">
    <source>
        <dbReference type="Pfam" id="PF16327"/>
    </source>
</evidence>
<dbReference type="Proteomes" id="UP000267921">
    <property type="component" value="Unassembled WGS sequence"/>
</dbReference>
<reference evidence="4 8" key="3">
    <citation type="submission" date="2018-10" db="EMBL/GenBank/DDBJ databases">
        <title>Cultivation of a novel Methanohalophilus strain from Kebrit Deep of the Red Sea and a genomic comparison of members of the genus Methanohalophilus.</title>
        <authorList>
            <person name="Guan Y."/>
            <person name="Ngugi D.K."/>
            <person name="Stingl U."/>
        </authorList>
    </citation>
    <scope>NUCLEOTIDE SEQUENCE [LARGE SCALE GENOMIC DNA]</scope>
    <source>
        <strain evidence="4 8">DSM 3094</strain>
    </source>
</reference>
<dbReference type="InterPro" id="IPR032523">
    <property type="entry name" value="CcmF_C"/>
</dbReference>
<evidence type="ECO:0000313" key="8">
    <source>
        <dbReference type="Proteomes" id="UP000267921"/>
    </source>
</evidence>
<feature type="transmembrane region" description="Helical" evidence="1">
    <location>
        <begin position="56"/>
        <end position="73"/>
    </location>
</feature>
<dbReference type="EMBL" id="RJJG01000001">
    <property type="protein sequence ID" value="RNI11059.1"/>
    <property type="molecule type" value="Genomic_DNA"/>
</dbReference>
<evidence type="ECO:0000313" key="4">
    <source>
        <dbReference type="EMBL" id="RNI11059.1"/>
    </source>
</evidence>
<name>A0A1L3PZN0_9EURY</name>
<feature type="transmembrane region" description="Helical" evidence="1">
    <location>
        <begin position="12"/>
        <end position="36"/>
    </location>
</feature>
<keyword evidence="6" id="KW-1185">Reference proteome</keyword>
<feature type="transmembrane region" description="Helical" evidence="1">
    <location>
        <begin position="104"/>
        <end position="125"/>
    </location>
</feature>
<reference evidence="5 7" key="2">
    <citation type="submission" date="2016-10" db="EMBL/GenBank/DDBJ databases">
        <authorList>
            <person name="de Groot N.N."/>
        </authorList>
    </citation>
    <scope>NUCLEOTIDE SEQUENCE [LARGE SCALE GENOMIC DNA]</scope>
    <source>
        <strain evidence="5 7">Z-7982</strain>
    </source>
</reference>
<dbReference type="OrthoDB" id="137664at2157"/>
<evidence type="ECO:0000313" key="3">
    <source>
        <dbReference type="EMBL" id="APH38078.1"/>
    </source>
</evidence>
<keyword evidence="1" id="KW-0812">Transmembrane</keyword>
<dbReference type="KEGG" id="mhaz:BHR79_00335"/>
<keyword evidence="1" id="KW-0472">Membrane</keyword>
<proteinExistence type="predicted"/>
<dbReference type="RefSeq" id="WP_072560217.1">
    <property type="nucleotide sequence ID" value="NZ_CP017921.1"/>
</dbReference>